<organism evidence="1">
    <name type="scientific">marine sediment metagenome</name>
    <dbReference type="NCBI Taxonomy" id="412755"/>
    <lineage>
        <taxon>unclassified sequences</taxon>
        <taxon>metagenomes</taxon>
        <taxon>ecological metagenomes</taxon>
    </lineage>
</organism>
<dbReference type="AlphaFoldDB" id="X1BHI3"/>
<dbReference type="EMBL" id="BART01012647">
    <property type="protein sequence ID" value="GAG83573.1"/>
    <property type="molecule type" value="Genomic_DNA"/>
</dbReference>
<sequence length="88" mass="10134">MGIFSHLPTGARGFIYPYKIEYSRMMDVSNSHYLNRVFGSPTDNNKWTMSIWVKISELAAANVAIFSQYVDANNYAAVYWTATHQIQY</sequence>
<proteinExistence type="predicted"/>
<reference evidence="1" key="1">
    <citation type="journal article" date="2014" name="Front. Microbiol.">
        <title>High frequency of phylogenetically diverse reductive dehalogenase-homologous genes in deep subseafloor sedimentary metagenomes.</title>
        <authorList>
            <person name="Kawai M."/>
            <person name="Futagami T."/>
            <person name="Toyoda A."/>
            <person name="Takaki Y."/>
            <person name="Nishi S."/>
            <person name="Hori S."/>
            <person name="Arai W."/>
            <person name="Tsubouchi T."/>
            <person name="Morono Y."/>
            <person name="Uchiyama I."/>
            <person name="Ito T."/>
            <person name="Fujiyama A."/>
            <person name="Inagaki F."/>
            <person name="Takami H."/>
        </authorList>
    </citation>
    <scope>NUCLEOTIDE SEQUENCE</scope>
    <source>
        <strain evidence="1">Expedition CK06-06</strain>
    </source>
</reference>
<evidence type="ECO:0000313" key="1">
    <source>
        <dbReference type="EMBL" id="GAG83573.1"/>
    </source>
</evidence>
<protein>
    <submittedName>
        <fullName evidence="1">Uncharacterized protein</fullName>
    </submittedName>
</protein>
<comment type="caution">
    <text evidence="1">The sequence shown here is derived from an EMBL/GenBank/DDBJ whole genome shotgun (WGS) entry which is preliminary data.</text>
</comment>
<name>X1BHI3_9ZZZZ</name>
<gene>
    <name evidence="1" type="ORF">S01H4_26277</name>
</gene>
<accession>X1BHI3</accession>
<feature type="non-terminal residue" evidence="1">
    <location>
        <position position="88"/>
    </location>
</feature>